<evidence type="ECO:0000313" key="5">
    <source>
        <dbReference type="Proteomes" id="UP000032545"/>
    </source>
</evidence>
<feature type="compositionally biased region" description="Polar residues" evidence="2">
    <location>
        <begin position="80"/>
        <end position="91"/>
    </location>
</feature>
<protein>
    <submittedName>
        <fullName evidence="4">Esterase/lipase</fullName>
    </submittedName>
</protein>
<keyword evidence="5" id="KW-1185">Reference proteome</keyword>
<dbReference type="PANTHER" id="PTHR48081:SF13">
    <property type="entry name" value="ALPHA_BETA HYDROLASE"/>
    <property type="match status" value="1"/>
</dbReference>
<dbReference type="Gene3D" id="3.40.50.1820">
    <property type="entry name" value="alpha/beta hydrolase"/>
    <property type="match status" value="1"/>
</dbReference>
<dbReference type="InterPro" id="IPR050300">
    <property type="entry name" value="GDXG_lipolytic_enzyme"/>
</dbReference>
<evidence type="ECO:0000256" key="1">
    <source>
        <dbReference type="ARBA" id="ARBA00022801"/>
    </source>
</evidence>
<dbReference type="InterPro" id="IPR049492">
    <property type="entry name" value="BD-FAE-like_dom"/>
</dbReference>
<dbReference type="SUPFAM" id="SSF53474">
    <property type="entry name" value="alpha/beta-Hydrolases"/>
    <property type="match status" value="1"/>
</dbReference>
<feature type="region of interest" description="Disordered" evidence="2">
    <location>
        <begin position="80"/>
        <end position="105"/>
    </location>
</feature>
<dbReference type="InterPro" id="IPR029058">
    <property type="entry name" value="AB_hydrolase_fold"/>
</dbReference>
<evidence type="ECO:0000256" key="2">
    <source>
        <dbReference type="SAM" id="MobiDB-lite"/>
    </source>
</evidence>
<evidence type="ECO:0000259" key="3">
    <source>
        <dbReference type="Pfam" id="PF20434"/>
    </source>
</evidence>
<keyword evidence="1" id="KW-0378">Hydrolase</keyword>
<accession>A0A0D8BF99</accession>
<dbReference type="EMBL" id="JYFN01000027">
    <property type="protein sequence ID" value="KJE22112.1"/>
    <property type="molecule type" value="Genomic_DNA"/>
</dbReference>
<dbReference type="PATRIC" id="fig|1502723.3.peg.2988"/>
<sequence length="399" mass="41218">MASLTSRRHLELSSRVGLAAIAHIRAGMMARDQPVAGTASRRPAPERTAAIHHVPHRLMAAATGGLLVLGLAVAACSRSDTTQPATSTPTSGPVRLDGPAGTPDKVDGMWVLRDVPYAPVSPAQRLDLYLPEEPPATDAPSAADASRAGTGLPVVITIHGGAFALGDKHDDLPVVRALVRAGYAVASLNYRLSGEARFPAAVQDVKAAVRWVRAHAADHGLDPDRIAASGASAGAYLAVMLGTTPGVTMYDDPALGNPGVSSAVQAVVDFYGPVNFSSMDDQLRANERCAASDAGHGRPDSPESRFLGRTVAAVPQLVRVASPLNYLGRAPLPPFLIEHGDADCTVPHRQSLELADALRAAGAPAVEVTIVPGAGHGGAFPTAERMPAVLAFLSRALGH</sequence>
<dbReference type="PANTHER" id="PTHR48081">
    <property type="entry name" value="AB HYDROLASE SUPERFAMILY PROTEIN C4A8.06C"/>
    <property type="match status" value="1"/>
</dbReference>
<organism evidence="4 5">
    <name type="scientific">Frankia torreyi</name>
    <dbReference type="NCBI Taxonomy" id="1856"/>
    <lineage>
        <taxon>Bacteria</taxon>
        <taxon>Bacillati</taxon>
        <taxon>Actinomycetota</taxon>
        <taxon>Actinomycetes</taxon>
        <taxon>Frankiales</taxon>
        <taxon>Frankiaceae</taxon>
        <taxon>Frankia</taxon>
    </lineage>
</organism>
<name>A0A0D8BF99_9ACTN</name>
<proteinExistence type="predicted"/>
<dbReference type="AlphaFoldDB" id="A0A0D8BF99"/>
<dbReference type="Pfam" id="PF20434">
    <property type="entry name" value="BD-FAE"/>
    <property type="match status" value="1"/>
</dbReference>
<feature type="domain" description="BD-FAE-like" evidence="3">
    <location>
        <begin position="150"/>
        <end position="358"/>
    </location>
</feature>
<reference evidence="5" key="1">
    <citation type="submission" date="2015-02" db="EMBL/GenBank/DDBJ databases">
        <title>Draft Genome of Frankia sp. CpI1-S.</title>
        <authorList>
            <person name="Oshone R.T."/>
            <person name="Ngom M."/>
            <person name="Ghodhbane-Gtari F."/>
            <person name="Gtari M."/>
            <person name="Morris K."/>
            <person name="Thomas K."/>
            <person name="Sen A."/>
            <person name="Tisa L.S."/>
        </authorList>
    </citation>
    <scope>NUCLEOTIDE SEQUENCE [LARGE SCALE GENOMIC DNA]</scope>
    <source>
        <strain evidence="5">CpI1-S</strain>
    </source>
</reference>
<comment type="caution">
    <text evidence="4">The sequence shown here is derived from an EMBL/GenBank/DDBJ whole genome shotgun (WGS) entry which is preliminary data.</text>
</comment>
<reference evidence="4 5" key="2">
    <citation type="journal article" date="2016" name="Genome Announc.">
        <title>Permanent Draft Genome Sequences for Two Variants of Frankia sp. Strain CpI1, the First Frankia Strain Isolated from Root Nodules of Comptonia peregrina.</title>
        <authorList>
            <person name="Oshone R."/>
            <person name="Hurst S.G.IV."/>
            <person name="Abebe-Akele F."/>
            <person name="Simpson S."/>
            <person name="Morris K."/>
            <person name="Thomas W.K."/>
            <person name="Tisa L.S."/>
        </authorList>
    </citation>
    <scope>NUCLEOTIDE SEQUENCE [LARGE SCALE GENOMIC DNA]</scope>
    <source>
        <strain evidence="5">CpI1-S</strain>
    </source>
</reference>
<evidence type="ECO:0000313" key="4">
    <source>
        <dbReference type="EMBL" id="KJE22112.1"/>
    </source>
</evidence>
<dbReference type="Proteomes" id="UP000032545">
    <property type="component" value="Unassembled WGS sequence"/>
</dbReference>
<gene>
    <name evidence="4" type="ORF">FF36_03544</name>
</gene>
<dbReference type="GO" id="GO:0016787">
    <property type="term" value="F:hydrolase activity"/>
    <property type="evidence" value="ECO:0007669"/>
    <property type="project" value="UniProtKB-KW"/>
</dbReference>